<dbReference type="SUPFAM" id="SSF51395">
    <property type="entry name" value="FMN-linked oxidoreductases"/>
    <property type="match status" value="1"/>
</dbReference>
<keyword evidence="5" id="KW-0560">Oxidoreductase</keyword>
<dbReference type="STRING" id="35128.B8LBY8"/>
<evidence type="ECO:0000256" key="4">
    <source>
        <dbReference type="ARBA" id="ARBA00022694"/>
    </source>
</evidence>
<evidence type="ECO:0000256" key="5">
    <source>
        <dbReference type="ARBA" id="ARBA00023002"/>
    </source>
</evidence>
<dbReference type="InterPro" id="IPR035587">
    <property type="entry name" value="DUS-like_FMN-bd"/>
</dbReference>
<dbReference type="PROSITE" id="PS01136">
    <property type="entry name" value="UPF0034"/>
    <property type="match status" value="1"/>
</dbReference>
<dbReference type="CDD" id="cd02801">
    <property type="entry name" value="DUS_like_FMN"/>
    <property type="match status" value="1"/>
</dbReference>
<dbReference type="OMA" id="DESYTMT"/>
<evidence type="ECO:0000256" key="1">
    <source>
        <dbReference type="ARBA" id="ARBA00001917"/>
    </source>
</evidence>
<dbReference type="Pfam" id="PF01207">
    <property type="entry name" value="Dus"/>
    <property type="match status" value="1"/>
</dbReference>
<dbReference type="Gene3D" id="3.20.20.70">
    <property type="entry name" value="Aldolase class I"/>
    <property type="match status" value="1"/>
</dbReference>
<keyword evidence="4" id="KW-0819">tRNA processing</keyword>
<dbReference type="GO" id="GO:0005737">
    <property type="term" value="C:cytoplasm"/>
    <property type="evidence" value="ECO:0000318"/>
    <property type="project" value="GO_Central"/>
</dbReference>
<feature type="non-terminal residue" evidence="7">
    <location>
        <position position="242"/>
    </location>
</feature>
<dbReference type="PaxDb" id="35128-Thaps15336"/>
<dbReference type="eggNOG" id="KOG2334">
    <property type="taxonomic scope" value="Eukaryota"/>
</dbReference>
<name>B8LBY8_THAPS</name>
<dbReference type="HOGENOM" id="CLU_013299_3_0_1"/>
<accession>B8LBY8</accession>
<dbReference type="InterPro" id="IPR052582">
    <property type="entry name" value="tRNA-DUS-like"/>
</dbReference>
<dbReference type="GeneID" id="7448322"/>
<dbReference type="KEGG" id="tps:THAPSDRAFT_15336"/>
<keyword evidence="3" id="KW-0288">FMN</keyword>
<dbReference type="EMBL" id="DS999415">
    <property type="protein sequence ID" value="EED87128.1"/>
    <property type="molecule type" value="Genomic_DNA"/>
</dbReference>
<evidence type="ECO:0000256" key="3">
    <source>
        <dbReference type="ARBA" id="ARBA00022643"/>
    </source>
</evidence>
<dbReference type="InterPro" id="IPR013785">
    <property type="entry name" value="Aldolase_TIM"/>
</dbReference>
<keyword evidence="8" id="KW-1185">Reference proteome</keyword>
<sequence length="242" mass="26602">FCNSEILAPMVRASTTPLRTLALSYGASLVYTEELIDRSIVPTERIINTELGTIDYRTPKHCYSAKQDKLIYQMGTGEGHLALDAANKVVNDVNGVDVNMGCPKKFSVTGGMGSALLSDVKRACDIISTLRRNLNKPVSAKIRLLDPDNPKPTLDFVRALIKAGANAIAIHGRIVGDESHTMARWETLIEVVRQLKQTESVPIIVNGDLYTRADIQEMKSRTGCDGVMLARPALYNISIFRK</sequence>
<dbReference type="PANTHER" id="PTHR45936">
    <property type="entry name" value="TRNA-DIHYDROURIDINE(20) SYNTHASE [NAD(P)+]-LIKE"/>
    <property type="match status" value="1"/>
</dbReference>
<evidence type="ECO:0000313" key="7">
    <source>
        <dbReference type="EMBL" id="EED87128.1"/>
    </source>
</evidence>
<feature type="domain" description="DUS-like FMN-binding" evidence="6">
    <location>
        <begin position="6"/>
        <end position="240"/>
    </location>
</feature>
<dbReference type="GO" id="GO:0050660">
    <property type="term" value="F:flavin adenine dinucleotide binding"/>
    <property type="evidence" value="ECO:0007669"/>
    <property type="project" value="InterPro"/>
</dbReference>
<gene>
    <name evidence="7" type="ORF">THAPSDRAFT_15336</name>
</gene>
<organism evidence="7 8">
    <name type="scientific">Thalassiosira pseudonana</name>
    <name type="common">Marine diatom</name>
    <name type="synonym">Cyclotella nana</name>
    <dbReference type="NCBI Taxonomy" id="35128"/>
    <lineage>
        <taxon>Eukaryota</taxon>
        <taxon>Sar</taxon>
        <taxon>Stramenopiles</taxon>
        <taxon>Ochrophyta</taxon>
        <taxon>Bacillariophyta</taxon>
        <taxon>Coscinodiscophyceae</taxon>
        <taxon>Thalassiosirophycidae</taxon>
        <taxon>Thalassiosirales</taxon>
        <taxon>Thalassiosiraceae</taxon>
        <taxon>Thalassiosira</taxon>
    </lineage>
</organism>
<dbReference type="PANTHER" id="PTHR45936:SF1">
    <property type="entry name" value="TRNA-DIHYDROURIDINE(20) SYNTHASE [NAD(P)+]-LIKE"/>
    <property type="match status" value="1"/>
</dbReference>
<dbReference type="GO" id="GO:0017150">
    <property type="term" value="F:tRNA dihydrouridine synthase activity"/>
    <property type="evidence" value="ECO:0000318"/>
    <property type="project" value="GO_Central"/>
</dbReference>
<reference evidence="7 8" key="2">
    <citation type="journal article" date="2008" name="Nature">
        <title>The Phaeodactylum genome reveals the evolutionary history of diatom genomes.</title>
        <authorList>
            <person name="Bowler C."/>
            <person name="Allen A.E."/>
            <person name="Badger J.H."/>
            <person name="Grimwood J."/>
            <person name="Jabbari K."/>
            <person name="Kuo A."/>
            <person name="Maheswari U."/>
            <person name="Martens C."/>
            <person name="Maumus F."/>
            <person name="Otillar R.P."/>
            <person name="Rayko E."/>
            <person name="Salamov A."/>
            <person name="Vandepoele K."/>
            <person name="Beszteri B."/>
            <person name="Gruber A."/>
            <person name="Heijde M."/>
            <person name="Katinka M."/>
            <person name="Mock T."/>
            <person name="Valentin K."/>
            <person name="Verret F."/>
            <person name="Berges J.A."/>
            <person name="Brownlee C."/>
            <person name="Cadoret J.P."/>
            <person name="Chiovitti A."/>
            <person name="Choi C.J."/>
            <person name="Coesel S."/>
            <person name="De Martino A."/>
            <person name="Detter J.C."/>
            <person name="Durkin C."/>
            <person name="Falciatore A."/>
            <person name="Fournet J."/>
            <person name="Haruta M."/>
            <person name="Huysman M.J."/>
            <person name="Jenkins B.D."/>
            <person name="Jiroutova K."/>
            <person name="Jorgensen R.E."/>
            <person name="Joubert Y."/>
            <person name="Kaplan A."/>
            <person name="Kroger N."/>
            <person name="Kroth P.G."/>
            <person name="La Roche J."/>
            <person name="Lindquist E."/>
            <person name="Lommer M."/>
            <person name="Martin-Jezequel V."/>
            <person name="Lopez P.J."/>
            <person name="Lucas S."/>
            <person name="Mangogna M."/>
            <person name="McGinnis K."/>
            <person name="Medlin L.K."/>
            <person name="Montsant A."/>
            <person name="Oudot-Le Secq M.P."/>
            <person name="Napoli C."/>
            <person name="Obornik M."/>
            <person name="Parker M.S."/>
            <person name="Petit J.L."/>
            <person name="Porcel B.M."/>
            <person name="Poulsen N."/>
            <person name="Robison M."/>
            <person name="Rychlewski L."/>
            <person name="Rynearson T.A."/>
            <person name="Schmutz J."/>
            <person name="Shapiro H."/>
            <person name="Siaut M."/>
            <person name="Stanley M."/>
            <person name="Sussman M.R."/>
            <person name="Taylor A.R."/>
            <person name="Vardi A."/>
            <person name="von Dassow P."/>
            <person name="Vyverman W."/>
            <person name="Willis A."/>
            <person name="Wyrwicz L.S."/>
            <person name="Rokhsar D.S."/>
            <person name="Weissenbach J."/>
            <person name="Armbrust E.V."/>
            <person name="Green B.R."/>
            <person name="Van de Peer Y."/>
            <person name="Grigoriev I.V."/>
        </authorList>
    </citation>
    <scope>NUCLEOTIDE SEQUENCE [LARGE SCALE GENOMIC DNA]</scope>
    <source>
        <strain evidence="7 8">CCMP1335</strain>
    </source>
</reference>
<proteinExistence type="predicted"/>
<dbReference type="InterPro" id="IPR018517">
    <property type="entry name" value="tRNA_hU_synthase_CS"/>
</dbReference>
<dbReference type="RefSeq" id="XP_002296432.1">
    <property type="nucleotide sequence ID" value="XM_002296396.1"/>
</dbReference>
<keyword evidence="2" id="KW-0285">Flavoprotein</keyword>
<reference evidence="7 8" key="1">
    <citation type="journal article" date="2004" name="Science">
        <title>The genome of the diatom Thalassiosira pseudonana: ecology, evolution, and metabolism.</title>
        <authorList>
            <person name="Armbrust E.V."/>
            <person name="Berges J.A."/>
            <person name="Bowler C."/>
            <person name="Green B.R."/>
            <person name="Martinez D."/>
            <person name="Putnam N.H."/>
            <person name="Zhou S."/>
            <person name="Allen A.E."/>
            <person name="Apt K.E."/>
            <person name="Bechner M."/>
            <person name="Brzezinski M.A."/>
            <person name="Chaal B.K."/>
            <person name="Chiovitti A."/>
            <person name="Davis A.K."/>
            <person name="Demarest M.S."/>
            <person name="Detter J.C."/>
            <person name="Glavina T."/>
            <person name="Goodstein D."/>
            <person name="Hadi M.Z."/>
            <person name="Hellsten U."/>
            <person name="Hildebrand M."/>
            <person name="Jenkins B.D."/>
            <person name="Jurka J."/>
            <person name="Kapitonov V.V."/>
            <person name="Kroger N."/>
            <person name="Lau W.W."/>
            <person name="Lane T.W."/>
            <person name="Larimer F.W."/>
            <person name="Lippmeier J.C."/>
            <person name="Lucas S."/>
            <person name="Medina M."/>
            <person name="Montsant A."/>
            <person name="Obornik M."/>
            <person name="Parker M.S."/>
            <person name="Palenik B."/>
            <person name="Pazour G.J."/>
            <person name="Richardson P.M."/>
            <person name="Rynearson T.A."/>
            <person name="Saito M.A."/>
            <person name="Schwartz D.C."/>
            <person name="Thamatrakoln K."/>
            <person name="Valentin K."/>
            <person name="Vardi A."/>
            <person name="Wilkerson F.P."/>
            <person name="Rokhsar D.S."/>
        </authorList>
    </citation>
    <scope>NUCLEOTIDE SEQUENCE [LARGE SCALE GENOMIC DNA]</scope>
    <source>
        <strain evidence="7 8">CCMP1335</strain>
    </source>
</reference>
<protein>
    <recommendedName>
        <fullName evidence="6">DUS-like FMN-binding domain-containing protein</fullName>
    </recommendedName>
</protein>
<dbReference type="Proteomes" id="UP000001449">
    <property type="component" value="Chromosome 11"/>
</dbReference>
<evidence type="ECO:0000259" key="6">
    <source>
        <dbReference type="Pfam" id="PF01207"/>
    </source>
</evidence>
<comment type="cofactor">
    <cofactor evidence="1">
        <name>FMN</name>
        <dbReference type="ChEBI" id="CHEBI:58210"/>
    </cofactor>
</comment>
<dbReference type="GO" id="GO:0002943">
    <property type="term" value="P:tRNA dihydrouridine synthesis"/>
    <property type="evidence" value="ECO:0000318"/>
    <property type="project" value="GO_Central"/>
</dbReference>
<feature type="non-terminal residue" evidence="7">
    <location>
        <position position="1"/>
    </location>
</feature>
<dbReference type="AlphaFoldDB" id="B8LBY8"/>
<dbReference type="InParanoid" id="B8LBY8"/>
<evidence type="ECO:0000313" key="8">
    <source>
        <dbReference type="Proteomes" id="UP000001449"/>
    </source>
</evidence>
<evidence type="ECO:0000256" key="2">
    <source>
        <dbReference type="ARBA" id="ARBA00022630"/>
    </source>
</evidence>